<reference evidence="4" key="1">
    <citation type="journal article" date="2017" name="Mol. Reprod. Dev.">
        <title>Two vitellogenins in the loliginid squid Uroteuthis edulis: Identification and specific expression in ovarian follicles.</title>
        <authorList>
            <person name="Kitano H."/>
            <person name="Nagano N."/>
            <person name="Sakaguchi K."/>
            <person name="Matsuyama M."/>
        </authorList>
    </citation>
    <scope>NUCLEOTIDE SEQUENCE</scope>
    <source>
        <tissue evidence="4">Ovary</tissue>
    </source>
</reference>
<dbReference type="Pfam" id="PF01347">
    <property type="entry name" value="Vitellogenin_N"/>
    <property type="match status" value="1"/>
</dbReference>
<feature type="signal peptide" evidence="2">
    <location>
        <begin position="1"/>
        <end position="20"/>
    </location>
</feature>
<evidence type="ECO:0000256" key="1">
    <source>
        <dbReference type="ARBA" id="ARBA00022729"/>
    </source>
</evidence>
<dbReference type="InterPro" id="IPR015819">
    <property type="entry name" value="Lipid_transp_b-sht_shell"/>
</dbReference>
<evidence type="ECO:0000259" key="3">
    <source>
        <dbReference type="Pfam" id="PF01347"/>
    </source>
</evidence>
<sequence>MLSYITFILAFALVASDSRAIHGNWRYEGQFVIGNPQLNWDQAGWKLLVPDTILARTVGELGKEPIMVKFQNPQIRTLNDRLPERSDWTQVNKMNWLQTIIENIKRPFIVRFENSTVKELVTERGDIKESLNIKMTFAKHLASALQKIVREPQTHNMKTCDSEVKTLRTINQTVITSITYHACEHFHGRTIGVIPKAQLCEDCQNPKLKLPLGSYTKVEVVRTNTTVVSILAQNVVALPVYQPDSPTYSIYGNTSLIRVSGRIPKDLPVEKIESRMLRPEHRVIVRPNGLVRPDLLIRKPDIGKQEPNELIKKALKLIRSLTINVRQGENVLALYDLLCAEGNLIIKDIPRYLQNEEERNTFFTVLATQESHLALEVLMNATMNKLIDVSKVPLFMILSSKVTNMIDHSVLHKFIEEMEKVSPISGLVSNLAMSIIMRRNMKNTTEAIGMLAKDLRLKLAMAGNAGINIQVPISESDVLNKLAYVQSKRSLDKIHHKQVLAELIEIFISNKQATIVRAEAFKVIMTLTCDRSIWSTVFAKMNDIDDPSLISYVVSYLKSYVSNKLPTNIFLVQQAQVQLPLLKAKLQESLYAKHLTLSAFNRKANMGVAVMGEYVIPKISKHNYMKASVEVQAYVLNTLISLAKVQIAVPMNRLRSVVEESVSLKIQQLKDIKVLRRLAKKVLRAVSDSELSIFNDDMEILYISARPLVEAVLNIKTTVRSFATSIKKVAVPVVIKKHIITPMGPYVELSLVSYLAIDAVAELDTKKKELTVSPRLIGGTRIKIQSDDKITVNTGVLFKGQYEQKNITLKIEKEPLGVRALCILPLRIVPVATLQVIPTTGSLLGTPSKDWEQQTSASPRVKSIPIQLTAGLSDPAIMLNISGLINKPLNKNILYALQEPQLVQVYLLPSYDLPTNEIVIELVQSTRRCLPTKNCIVPVDLKLRRITWCQSVCINAFTEKPQPLQGSFLRTLLKPMNDSENIEIMSRIKVLNESKVGIFDAYAKLILPPVIVPQQLLNATYLNELRQHEFNRVTTMQMTTNETVTTSQLKMILNGVTLPESRQEDYTDMNKVIVDLYPTLYIHDTLKIPTLHSIFQRLLNLSTRSIAARSQLYDPDWKPLAIIHKDLRHILQTPLQKDQPEIVEMQDNVILWCLMKYFEVGHDYLKACRNCSAGLEFVRKFKAELFNDWFNFHNSSKPVVIEVLKKSANGQLDSLVDRVMANEKLLIQLIKAKTAAALTTLYGQLENGLILQTALMHQLTFKQQMLSKTIMAKIVSAESLKTMADHWHAETEHYQDERIRKMVATTDLGVSFMSVSGRFIIQFCNLLYTNSNNYVAYHLDSLASQAISLIDYKRWSRSVIVDVTKKPILQRVTTKLINVTLTTIKSLKSLSPAVTADPVLRIFITEIMELLRITAGELERVPQYAFVSSERPPIEKIEWDIIELIKNLTANYRPLSTLKRGIMKENEEQYELRSASGLEKTRQKVELLAAIQWPDFKLTASIVARKSDSQVLYELQQSTLTKSNSMIRTLTSLLFNQTVVDPLWLELNIYRDIRGSVSTVGTLPEWIRTDLAIASERVKVALLPFEVTLTPEDIKAVDQECRGDKCVRAVISRDSRKIDVLSKEPTETILFLQLPTGL</sequence>
<organism evidence="4">
    <name type="scientific">Uroteuthis edulis</name>
    <name type="common">swordtip squid</name>
    <dbReference type="NCBI Taxonomy" id="55720"/>
    <lineage>
        <taxon>Eukaryota</taxon>
        <taxon>Metazoa</taxon>
        <taxon>Spiralia</taxon>
        <taxon>Lophotrochozoa</taxon>
        <taxon>Mollusca</taxon>
        <taxon>Cephalopoda</taxon>
        <taxon>Coleoidea</taxon>
        <taxon>Decapodiformes</taxon>
        <taxon>Myopsida</taxon>
        <taxon>Loliginidae</taxon>
        <taxon>Uroteuthis</taxon>
    </lineage>
</organism>
<gene>
    <name evidence="4" type="primary">VTG2</name>
</gene>
<dbReference type="SUPFAM" id="SSF48431">
    <property type="entry name" value="Lipovitellin-phosvitin complex, superhelical domain"/>
    <property type="match status" value="1"/>
</dbReference>
<evidence type="ECO:0000256" key="2">
    <source>
        <dbReference type="SAM" id="SignalP"/>
    </source>
</evidence>
<feature type="chain" id="PRO_5012837807" evidence="2">
    <location>
        <begin position="21"/>
        <end position="1638"/>
    </location>
</feature>
<dbReference type="EMBL" id="LC183906">
    <property type="protein sequence ID" value="BAW15927.1"/>
    <property type="molecule type" value="mRNA"/>
</dbReference>
<feature type="domain" description="Vitellogenin" evidence="3">
    <location>
        <begin position="27"/>
        <end position="236"/>
    </location>
</feature>
<protein>
    <submittedName>
        <fullName evidence="4">Vitellogenin2</fullName>
    </submittedName>
</protein>
<dbReference type="InterPro" id="IPR015816">
    <property type="entry name" value="Vitellinogen_b-sht_N"/>
</dbReference>
<dbReference type="InterPro" id="IPR001747">
    <property type="entry name" value="Vitellogenin_N"/>
</dbReference>
<dbReference type="InterPro" id="IPR011030">
    <property type="entry name" value="Lipovitellin_superhlx_dom"/>
</dbReference>
<keyword evidence="1 2" id="KW-0732">Signal</keyword>
<dbReference type="GO" id="GO:0005319">
    <property type="term" value="F:lipid transporter activity"/>
    <property type="evidence" value="ECO:0007669"/>
    <property type="project" value="InterPro"/>
</dbReference>
<evidence type="ECO:0000313" key="4">
    <source>
        <dbReference type="EMBL" id="BAW15927.1"/>
    </source>
</evidence>
<dbReference type="Gene3D" id="1.25.10.20">
    <property type="entry name" value="Vitellinogen, superhelical"/>
    <property type="match status" value="1"/>
</dbReference>
<accession>A0A1L7MRU0</accession>
<name>A0A1L7MRU0_9MOLL</name>
<proteinExistence type="evidence at transcript level"/>
<dbReference type="Gene3D" id="2.30.230.10">
    <property type="entry name" value="Lipovitellin, beta-sheet shell regions, chain A"/>
    <property type="match status" value="1"/>
</dbReference>
<dbReference type="SUPFAM" id="SSF56968">
    <property type="entry name" value="Lipovitellin-phosvitin complex, beta-sheet shell regions"/>
    <property type="match status" value="1"/>
</dbReference>